<accession>A0AA36NCB9</accession>
<sequence>MAASLEAKAETDERPEDTKATSKEPLEAAQSLGPATPAGAPVLGQILQSQLALQPENFREETLRITDAILDAFGGPVQYLTAMLGADPSSKWGEFITARRLVDEYLCNSFLTKAEPLLLHQGPESGAAVDANDQPFPQLHHQSMTVISATWSVAATDAASIAIENAKLSARGDIRKGHDTITWLSKLSLLKQKGLSPTEVLRRWNEAATRESALQGQKRTAILQLLELPQESVLLLLEHSSNFGEDTAFAHDAFANKRLSPGFSPRGIAKPWQKRLTVTVDGFNLFIQHVHGTQMRKTRPMRKKWEKAALEEAMSMAQLLVSCAAEMQLQQPGTIALELELQAAISEAKTDFQPADISAFKEIRAICLADRDEKMSAIGQGPRITAGELEKQAFEVMLASADHDANRYRAWRTKCMDRDAAQYFAQLQHTCNRQSQAKQAAQAVFQDGPTWHMRLAMFDKRDAANLEAALQMAEKITKLHQLPGREAVHNLCIINWASPGIYSGSAQKAQANLTGGLCLSPVHFYKRGSLYKAEQGCVNQLANAALNTDNRFAVAYSGRTDERERRALLQPGFILMPGGQEESSAHKATWQFWRSAPVFQQTVIGGVSLLPSLQMLTIEDMHQKLCQTRLRAAILIVDCSAHTLEFAKAVYEERARKSANVPLYYLGFAETSAELEWQQHHLQTWLSEGFLSGDLPLPAGAPALMSKELPAELTSALPPKPELNTLTWSNKKADGLPTLKTPEKVLLAWQSRTRETIPLDVTGDDPSSSRPASVAGGSGTPVKRESAGGESGQPPRKVLKTESVEAKSIPLAELPKPLCWQAALPSGAAKNKGNALKMVITIGKRIFIANEASASEITLPAGATVAGYYKGKFLLQGDRKAEADGLQLRASDCLYQLHDSNSLVVFEGKVATVGQVVAQKRALTPLSVVICYHDLVEQPTPEDAKHFVLQVKNQALFRPENAPAPEDKKSADGCVTVALTSLAGCLETSCWETSRTHLLWAVKWSARVCSPCAP</sequence>
<feature type="region of interest" description="Disordered" evidence="1">
    <location>
        <begin position="757"/>
        <end position="800"/>
    </location>
</feature>
<comment type="caution">
    <text evidence="2">The sequence shown here is derived from an EMBL/GenBank/DDBJ whole genome shotgun (WGS) entry which is preliminary data.</text>
</comment>
<keyword evidence="3" id="KW-1185">Reference proteome</keyword>
<evidence type="ECO:0000256" key="1">
    <source>
        <dbReference type="SAM" id="MobiDB-lite"/>
    </source>
</evidence>
<evidence type="ECO:0000313" key="2">
    <source>
        <dbReference type="EMBL" id="CAJ1407180.1"/>
    </source>
</evidence>
<dbReference type="Proteomes" id="UP001178507">
    <property type="component" value="Unassembled WGS sequence"/>
</dbReference>
<protein>
    <submittedName>
        <fullName evidence="2">Uncharacterized protein</fullName>
    </submittedName>
</protein>
<dbReference type="AlphaFoldDB" id="A0AA36NCB9"/>
<feature type="region of interest" description="Disordered" evidence="1">
    <location>
        <begin position="1"/>
        <end position="37"/>
    </location>
</feature>
<name>A0AA36NCB9_9DINO</name>
<proteinExistence type="predicted"/>
<organism evidence="2 3">
    <name type="scientific">Effrenium voratum</name>
    <dbReference type="NCBI Taxonomy" id="2562239"/>
    <lineage>
        <taxon>Eukaryota</taxon>
        <taxon>Sar</taxon>
        <taxon>Alveolata</taxon>
        <taxon>Dinophyceae</taxon>
        <taxon>Suessiales</taxon>
        <taxon>Symbiodiniaceae</taxon>
        <taxon>Effrenium</taxon>
    </lineage>
</organism>
<gene>
    <name evidence="2" type="ORF">EVOR1521_LOCUS28949</name>
</gene>
<reference evidence="2" key="1">
    <citation type="submission" date="2023-08" db="EMBL/GenBank/DDBJ databases">
        <authorList>
            <person name="Chen Y."/>
            <person name="Shah S."/>
            <person name="Dougan E. K."/>
            <person name="Thang M."/>
            <person name="Chan C."/>
        </authorList>
    </citation>
    <scope>NUCLEOTIDE SEQUENCE</scope>
</reference>
<evidence type="ECO:0000313" key="3">
    <source>
        <dbReference type="Proteomes" id="UP001178507"/>
    </source>
</evidence>
<feature type="compositionally biased region" description="Basic and acidic residues" evidence="1">
    <location>
        <begin position="7"/>
        <end position="26"/>
    </location>
</feature>
<dbReference type="EMBL" id="CAUJNA010003661">
    <property type="protein sequence ID" value="CAJ1407180.1"/>
    <property type="molecule type" value="Genomic_DNA"/>
</dbReference>